<dbReference type="OrthoDB" id="2424227at2759"/>
<proteinExistence type="predicted"/>
<keyword evidence="3" id="KW-1185">Reference proteome</keyword>
<accession>A0A9N9BVL8</accession>
<protein>
    <submittedName>
        <fullName evidence="2">21114_t:CDS:1</fullName>
    </submittedName>
</protein>
<organism evidence="2 3">
    <name type="scientific">Cetraspora pellucida</name>
    <dbReference type="NCBI Taxonomy" id="1433469"/>
    <lineage>
        <taxon>Eukaryota</taxon>
        <taxon>Fungi</taxon>
        <taxon>Fungi incertae sedis</taxon>
        <taxon>Mucoromycota</taxon>
        <taxon>Glomeromycotina</taxon>
        <taxon>Glomeromycetes</taxon>
        <taxon>Diversisporales</taxon>
        <taxon>Gigasporaceae</taxon>
        <taxon>Cetraspora</taxon>
    </lineage>
</organism>
<evidence type="ECO:0000313" key="2">
    <source>
        <dbReference type="EMBL" id="CAG8578701.1"/>
    </source>
</evidence>
<reference evidence="2" key="1">
    <citation type="submission" date="2021-06" db="EMBL/GenBank/DDBJ databases">
        <authorList>
            <person name="Kallberg Y."/>
            <person name="Tangrot J."/>
            <person name="Rosling A."/>
        </authorList>
    </citation>
    <scope>NUCLEOTIDE SEQUENCE</scope>
    <source>
        <strain evidence="2">FL966</strain>
    </source>
</reference>
<sequence>MHLNIAAFHISMIPARWYKNSYKNYIVSEENIVFSYKKDMHELNQNSITILSIHKPAIMPIIVSIMKNTIYKRQQYGQIWELASQSNAIDQTIKTPADDLDELSLSKMDETEESDNDTVKSVILNLANIKNPSYIVNKRRPLKRKYQSSIEQEQKQQKQSGNSIYRSYKRHLCSQTGHNSTFHKDKSRNNQTETHSS</sequence>
<dbReference type="AlphaFoldDB" id="A0A9N9BVL8"/>
<feature type="region of interest" description="Disordered" evidence="1">
    <location>
        <begin position="148"/>
        <end position="197"/>
    </location>
</feature>
<evidence type="ECO:0000256" key="1">
    <source>
        <dbReference type="SAM" id="MobiDB-lite"/>
    </source>
</evidence>
<comment type="caution">
    <text evidence="2">The sequence shown here is derived from an EMBL/GenBank/DDBJ whole genome shotgun (WGS) entry which is preliminary data.</text>
</comment>
<dbReference type="EMBL" id="CAJVQA010003602">
    <property type="protein sequence ID" value="CAG8578701.1"/>
    <property type="molecule type" value="Genomic_DNA"/>
</dbReference>
<name>A0A9N9BVL8_9GLOM</name>
<gene>
    <name evidence="2" type="ORF">CPELLU_LOCUS5984</name>
</gene>
<evidence type="ECO:0000313" key="3">
    <source>
        <dbReference type="Proteomes" id="UP000789759"/>
    </source>
</evidence>
<dbReference type="Proteomes" id="UP000789759">
    <property type="component" value="Unassembled WGS sequence"/>
</dbReference>